<comment type="subcellular location">
    <subcellularLocation>
        <location evidence="1">Membrane</location>
        <topology evidence="1">Single-pass membrane protein</topology>
    </subcellularLocation>
</comment>
<dbReference type="GO" id="GO:0005886">
    <property type="term" value="C:plasma membrane"/>
    <property type="evidence" value="ECO:0007669"/>
    <property type="project" value="TreeGrafter"/>
</dbReference>
<protein>
    <submittedName>
        <fullName evidence="12">Uncharacterized protein</fullName>
    </submittedName>
</protein>
<dbReference type="CDD" id="cd00112">
    <property type="entry name" value="LDLa"/>
    <property type="match status" value="2"/>
</dbReference>
<dbReference type="PANTHER" id="PTHR22722:SF5">
    <property type="entry name" value="LOW-DENSITY LIPOPROTEIN RECEPTOR-RELATED PROTEIN 1B"/>
    <property type="match status" value="1"/>
</dbReference>
<keyword evidence="8" id="KW-0325">Glycoprotein</keyword>
<evidence type="ECO:0000256" key="8">
    <source>
        <dbReference type="ARBA" id="ARBA00023180"/>
    </source>
</evidence>
<dbReference type="InterPro" id="IPR036055">
    <property type="entry name" value="LDL_receptor-like_sf"/>
</dbReference>
<keyword evidence="4 10" id="KW-1133">Transmembrane helix</keyword>
<dbReference type="Proteomes" id="UP000677228">
    <property type="component" value="Unassembled WGS sequence"/>
</dbReference>
<reference evidence="12" key="1">
    <citation type="submission" date="2021-02" db="EMBL/GenBank/DDBJ databases">
        <authorList>
            <person name="Nowell W R."/>
        </authorList>
    </citation>
    <scope>NUCLEOTIDE SEQUENCE</scope>
</reference>
<evidence type="ECO:0000256" key="5">
    <source>
        <dbReference type="ARBA" id="ARBA00023136"/>
    </source>
</evidence>
<dbReference type="InterPro" id="IPR023415">
    <property type="entry name" value="LDLR_class-A_CS"/>
</dbReference>
<dbReference type="PANTHER" id="PTHR22722">
    <property type="entry name" value="LOW-DENSITY LIPOPROTEIN RECEPTOR-RELATED PROTEIN 2-RELATED"/>
    <property type="match status" value="1"/>
</dbReference>
<evidence type="ECO:0000313" key="12">
    <source>
        <dbReference type="EMBL" id="CAF3591166.1"/>
    </source>
</evidence>
<dbReference type="SMART" id="SM00192">
    <property type="entry name" value="LDLa"/>
    <property type="match status" value="2"/>
</dbReference>
<dbReference type="InterPro" id="IPR051221">
    <property type="entry name" value="LDLR-related"/>
</dbReference>
<comment type="caution">
    <text evidence="12">The sequence shown here is derived from an EMBL/GenBank/DDBJ whole genome shotgun (WGS) entry which is preliminary data.</text>
</comment>
<dbReference type="PROSITE" id="PS50068">
    <property type="entry name" value="LDLRA_2"/>
    <property type="match status" value="2"/>
</dbReference>
<proteinExistence type="predicted"/>
<dbReference type="PRINTS" id="PR00261">
    <property type="entry name" value="LDLRECEPTOR"/>
</dbReference>
<evidence type="ECO:0000256" key="1">
    <source>
        <dbReference type="ARBA" id="ARBA00004167"/>
    </source>
</evidence>
<evidence type="ECO:0000313" key="13">
    <source>
        <dbReference type="Proteomes" id="UP000682733"/>
    </source>
</evidence>
<sequence length="1074" mass="125422">MICVSLSLICIHYHQKLDEKKSGTTYGIPCNGRFHELEHETPSFDLLFIKDPNFTKFNRSLRALTAADRQLKSNQVDVGLSLLIDPTDRGKHASAMKQQKLKIKQYNRMSPSDFQKASNARKSVLPVALVVRGSLLRDTCCNNKQDAGGSKGLRKKKINHLLKKLHHATWKSEYYLQHCSKKEENIIQWYLLLVKDDRLSVIHTHPTITSDNMPLQVLRQPNVDYLHMMAMYDPNERRLSFFPRTRRQELNGNEELILIGVLHDLDNEVAVTINRQLNMNNLMRINDKELHKRNTIDQLYSVYEQLAHLNDFNDRLVELQQQQNRKRSVNVDQTKQDEHIVSQQMAKEYFLNESNRFQKAFDTNLIQVLNEDKRKTMNGPHDDSSVLQHAISPTNGFNHKLKDNRKYGLASYLHNLTGDNGEDMTSIKHWIMNQHWKRTKSLIRNKKQCNPQRLAWLELNRLSLQQSSPYAKLKSNRRVKFCDAESESDNENLCVQLVNETAIARKCQAMVLDITDQIRIIREEEEYECMTRTTKGMFKCLNRQIIRQELICNGHKDCDDDSDESGVYFTCAVEKCNSEDQFLCKTSRQCITKQHVCNGIQDCSAGEDENNCRTHMIVTLLKPVVSIQHNSHRCDDSGTEEDAVQSPLLSDFLNMHREDQSIRTRRSSQKDGELSFLKNRYEVLKSQRLSKNSDTIKRFDSDQIYGRVERPTYFNTKRTNYRTFMVDDKFVGRNFILPLETKMSGKTNRKSQIESYNSDQLYNNHETDMNTYDRQNYEKPYTTLEYTNIDDREENPSSTLINKMQLSNMLFVGKNQLSSNENDKHDSIYLLTFSGQRSTNIGSLPQIYRRTFQDRSVSRDTDMYTKDLTRHRKTHPYQSVKRHIVRACDEDTRSSKVKKKHAISDQNYPAAIRKESVMKTKHHLSDVDDGDIEEKLEQLLHVYHLLKRRKNSKIIRRFDMNERQLKTPPEDNKNYSKKFIKKFQPNSKPSFVKSEVARSEISTAVVVSLATFALLFAIVCLVWRAPQTKDDTKLSYKTFPLSTSRYEQKTINEDTAFPFKLVPNQKVQSFTLEK</sequence>
<evidence type="ECO:0000313" key="11">
    <source>
        <dbReference type="EMBL" id="CAF0807457.1"/>
    </source>
</evidence>
<evidence type="ECO:0000256" key="9">
    <source>
        <dbReference type="PROSITE-ProRule" id="PRU00124"/>
    </source>
</evidence>
<comment type="caution">
    <text evidence="9">Lacks conserved residue(s) required for the propagation of feature annotation.</text>
</comment>
<dbReference type="EMBL" id="CAJOBA010001354">
    <property type="protein sequence ID" value="CAF3591166.1"/>
    <property type="molecule type" value="Genomic_DNA"/>
</dbReference>
<dbReference type="GO" id="GO:0043235">
    <property type="term" value="C:receptor complex"/>
    <property type="evidence" value="ECO:0007669"/>
    <property type="project" value="TreeGrafter"/>
</dbReference>
<evidence type="ECO:0000256" key="7">
    <source>
        <dbReference type="ARBA" id="ARBA00023170"/>
    </source>
</evidence>
<dbReference type="AlphaFoldDB" id="A0A8S2H4D3"/>
<evidence type="ECO:0000256" key="6">
    <source>
        <dbReference type="ARBA" id="ARBA00023157"/>
    </source>
</evidence>
<dbReference type="GO" id="GO:0005041">
    <property type="term" value="F:low-density lipoprotein particle receptor activity"/>
    <property type="evidence" value="ECO:0007669"/>
    <property type="project" value="TreeGrafter"/>
</dbReference>
<dbReference type="EMBL" id="CAJNOK010001354">
    <property type="protein sequence ID" value="CAF0807457.1"/>
    <property type="molecule type" value="Genomic_DNA"/>
</dbReference>
<accession>A0A8S2H4D3</accession>
<keyword evidence="5 10" id="KW-0472">Membrane</keyword>
<evidence type="ECO:0000256" key="4">
    <source>
        <dbReference type="ARBA" id="ARBA00022989"/>
    </source>
</evidence>
<keyword evidence="3" id="KW-0677">Repeat</keyword>
<keyword evidence="6 9" id="KW-1015">Disulfide bond</keyword>
<gene>
    <name evidence="11" type="ORF">OVA965_LOCUS4973</name>
    <name evidence="12" type="ORF">TMI583_LOCUS4971</name>
</gene>
<evidence type="ECO:0000256" key="2">
    <source>
        <dbReference type="ARBA" id="ARBA00022692"/>
    </source>
</evidence>
<dbReference type="InterPro" id="IPR002172">
    <property type="entry name" value="LDrepeatLR_classA_rpt"/>
</dbReference>
<evidence type="ECO:0000256" key="10">
    <source>
        <dbReference type="SAM" id="Phobius"/>
    </source>
</evidence>
<organism evidence="12 13">
    <name type="scientific">Didymodactylos carnosus</name>
    <dbReference type="NCBI Taxonomy" id="1234261"/>
    <lineage>
        <taxon>Eukaryota</taxon>
        <taxon>Metazoa</taxon>
        <taxon>Spiralia</taxon>
        <taxon>Gnathifera</taxon>
        <taxon>Rotifera</taxon>
        <taxon>Eurotatoria</taxon>
        <taxon>Bdelloidea</taxon>
        <taxon>Philodinida</taxon>
        <taxon>Philodinidae</taxon>
        <taxon>Didymodactylos</taxon>
    </lineage>
</organism>
<name>A0A8S2H4D3_9BILA</name>
<feature type="transmembrane region" description="Helical" evidence="10">
    <location>
        <begin position="1001"/>
        <end position="1023"/>
    </location>
</feature>
<evidence type="ECO:0000256" key="3">
    <source>
        <dbReference type="ARBA" id="ARBA00022737"/>
    </source>
</evidence>
<dbReference type="SUPFAM" id="SSF57424">
    <property type="entry name" value="LDL receptor-like module"/>
    <property type="match status" value="2"/>
</dbReference>
<feature type="disulfide bond" evidence="9">
    <location>
        <begin position="597"/>
        <end position="612"/>
    </location>
</feature>
<keyword evidence="2 10" id="KW-0812">Transmembrane</keyword>
<dbReference type="PROSITE" id="PS01209">
    <property type="entry name" value="LDLRA_1"/>
    <property type="match status" value="1"/>
</dbReference>
<keyword evidence="7" id="KW-0675">Receptor</keyword>
<feature type="disulfide bond" evidence="9">
    <location>
        <begin position="540"/>
        <end position="558"/>
    </location>
</feature>
<dbReference type="Gene3D" id="4.10.400.10">
    <property type="entry name" value="Low-density Lipoprotein Receptor"/>
    <property type="match status" value="2"/>
</dbReference>
<dbReference type="Proteomes" id="UP000682733">
    <property type="component" value="Unassembled WGS sequence"/>
</dbReference>
<dbReference type="Pfam" id="PF00057">
    <property type="entry name" value="Ldl_recept_a"/>
    <property type="match status" value="2"/>
</dbReference>